<dbReference type="EMBL" id="MW030590">
    <property type="protein sequence ID" value="QPI16645.1"/>
    <property type="molecule type" value="Genomic_DNA"/>
</dbReference>
<name>A0A7S9XHI3_9VIRU</name>
<evidence type="ECO:0000313" key="4">
    <source>
        <dbReference type="EMBL" id="QPI16645.1"/>
    </source>
</evidence>
<sequence>MPSDISVTNLAGSGTSITNLNATNISSGTIDNSVLPTSISATNLSGSGSSITNLSAANLTGTINNARFPADISITGTMSAANLNVSGTTTTISTASYTTENLEIVSSDADGPSLKISHDNVNYDIIQVIDKDSLNVLSLNHEGKLGIGVASPESKLHISNNSSASTNVTLLTLTNGNGTGDLSSGWANDTSINIDFKFTDSNPNYTPQGRIKCLNGQSADSGQDEEGSGNLCFFTSQGTGGSGSGTLSEVMRMTYDNLVGIGITNPGYKLDVSGDINCTGAFRVNNTALSNVAISGAYADISGTPDLSVYSTFSGSYNDLTNLPSTSGGEWTTSSTSTITSDIHHSDSGSQSGTSYTNGSLVTVTGGIGAGSIGDKIGLLVEHSNRMLAIGIGYSIISQVGTLTNGALSLKSKGTGKVYIGNNYATPLVVSQTSVIIDGNLGAGIYSPSARLHINEVTGTSHGANQGTIIIDHNNNGGASSIVFRSKVNRGYDYGYIQYQDASSVGGSGESARMIIGIENDSDDHIILAPSGRVGISNYLPADKFHVSGNILASGNITAYYSDMRLKNISEYVKNVLTTLDKISVFKYKCNDLAISFGYDNSKNEIGLSAQEIKKYYPELIELAPFDAIFDRDLKKKVSKSGDNYLTINYERLVPILLQGIKELNANNKAIEEKIKVFEDKYTILEDKYNSLEKELQEIRKLLGK</sequence>
<feature type="compositionally biased region" description="Low complexity" evidence="2">
    <location>
        <begin position="325"/>
        <end position="341"/>
    </location>
</feature>
<organism evidence="4">
    <name type="scientific">Virus NIOZ-UU159</name>
    <dbReference type="NCBI Taxonomy" id="2763270"/>
    <lineage>
        <taxon>Viruses</taxon>
    </lineage>
</organism>
<reference evidence="4" key="1">
    <citation type="submission" date="2020-08" db="EMBL/GenBank/DDBJ databases">
        <title>Bridging the membrane lipid divide: bacteria of the FCB group superphylum have the potential to synthesize archaeal ether lipids.</title>
        <authorList>
            <person name="Villanueva L."/>
            <person name="von Meijenfeldt F.A.B."/>
            <person name="Westbye A.B."/>
            <person name="Yadav S."/>
            <person name="Hopmans E.C."/>
            <person name="Dutilh B.E."/>
            <person name="Sinninghe Damste J.S."/>
        </authorList>
    </citation>
    <scope>NUCLEOTIDE SEQUENCE</scope>
    <source>
        <strain evidence="4">NIOZ-UU159</strain>
    </source>
</reference>
<dbReference type="PROSITE" id="PS51688">
    <property type="entry name" value="ICA"/>
    <property type="match status" value="1"/>
</dbReference>
<feature type="domain" description="Peptidase S74" evidence="3">
    <location>
        <begin position="562"/>
        <end position="675"/>
    </location>
</feature>
<feature type="coiled-coil region" evidence="1">
    <location>
        <begin position="661"/>
        <end position="702"/>
    </location>
</feature>
<evidence type="ECO:0000256" key="2">
    <source>
        <dbReference type="SAM" id="MobiDB-lite"/>
    </source>
</evidence>
<feature type="region of interest" description="Disordered" evidence="2">
    <location>
        <begin position="324"/>
        <end position="356"/>
    </location>
</feature>
<evidence type="ECO:0000256" key="1">
    <source>
        <dbReference type="SAM" id="Coils"/>
    </source>
</evidence>
<protein>
    <recommendedName>
        <fullName evidence="3">Peptidase S74 domain-containing protein</fullName>
    </recommendedName>
</protein>
<keyword evidence="1" id="KW-0175">Coiled coil</keyword>
<dbReference type="InterPro" id="IPR030392">
    <property type="entry name" value="S74_ICA"/>
</dbReference>
<gene>
    <name evidence="4" type="ORF">NIOZUU159_00138</name>
</gene>
<dbReference type="Pfam" id="PF13884">
    <property type="entry name" value="Peptidase_S74"/>
    <property type="match status" value="1"/>
</dbReference>
<proteinExistence type="predicted"/>
<evidence type="ECO:0000259" key="3">
    <source>
        <dbReference type="PROSITE" id="PS51688"/>
    </source>
</evidence>
<accession>A0A7S9XHI3</accession>